<organism evidence="3 4">
    <name type="scientific">Aaosphaeria arxii CBS 175.79</name>
    <dbReference type="NCBI Taxonomy" id="1450172"/>
    <lineage>
        <taxon>Eukaryota</taxon>
        <taxon>Fungi</taxon>
        <taxon>Dikarya</taxon>
        <taxon>Ascomycota</taxon>
        <taxon>Pezizomycotina</taxon>
        <taxon>Dothideomycetes</taxon>
        <taxon>Pleosporomycetidae</taxon>
        <taxon>Pleosporales</taxon>
        <taxon>Pleosporales incertae sedis</taxon>
        <taxon>Aaosphaeria</taxon>
    </lineage>
</organism>
<accession>A0A6A5Y2H7</accession>
<dbReference type="AlphaFoldDB" id="A0A6A5Y2H7"/>
<dbReference type="Proteomes" id="UP000799778">
    <property type="component" value="Unassembled WGS sequence"/>
</dbReference>
<name>A0A6A5Y2H7_9PLEO</name>
<feature type="region of interest" description="Disordered" evidence="1">
    <location>
        <begin position="116"/>
        <end position="142"/>
    </location>
</feature>
<feature type="chain" id="PRO_5025397608" description="Extracellular membrane protein CFEM domain-containing protein" evidence="2">
    <location>
        <begin position="23"/>
        <end position="274"/>
    </location>
</feature>
<evidence type="ECO:0000256" key="1">
    <source>
        <dbReference type="SAM" id="MobiDB-lite"/>
    </source>
</evidence>
<proteinExistence type="predicted"/>
<evidence type="ECO:0000313" key="4">
    <source>
        <dbReference type="Proteomes" id="UP000799778"/>
    </source>
</evidence>
<evidence type="ECO:0000313" key="3">
    <source>
        <dbReference type="EMBL" id="KAF2019091.1"/>
    </source>
</evidence>
<keyword evidence="2" id="KW-0732">Signal</keyword>
<dbReference type="GeneID" id="54283124"/>
<evidence type="ECO:0008006" key="5">
    <source>
        <dbReference type="Google" id="ProtNLM"/>
    </source>
</evidence>
<keyword evidence="4" id="KW-1185">Reference proteome</keyword>
<dbReference type="OrthoDB" id="3695248at2759"/>
<dbReference type="EMBL" id="ML978067">
    <property type="protein sequence ID" value="KAF2019091.1"/>
    <property type="molecule type" value="Genomic_DNA"/>
</dbReference>
<protein>
    <recommendedName>
        <fullName evidence="5">Extracellular membrane protein CFEM domain-containing protein</fullName>
    </recommendedName>
</protein>
<feature type="compositionally biased region" description="Low complexity" evidence="1">
    <location>
        <begin position="116"/>
        <end position="125"/>
    </location>
</feature>
<feature type="signal peptide" evidence="2">
    <location>
        <begin position="1"/>
        <end position="22"/>
    </location>
</feature>
<feature type="region of interest" description="Disordered" evidence="1">
    <location>
        <begin position="190"/>
        <end position="247"/>
    </location>
</feature>
<dbReference type="RefSeq" id="XP_033387430.1">
    <property type="nucleotide sequence ID" value="XM_033525727.1"/>
</dbReference>
<evidence type="ECO:0000256" key="2">
    <source>
        <dbReference type="SAM" id="SignalP"/>
    </source>
</evidence>
<feature type="compositionally biased region" description="Low complexity" evidence="1">
    <location>
        <begin position="193"/>
        <end position="222"/>
    </location>
</feature>
<reference evidence="3" key="1">
    <citation type="journal article" date="2020" name="Stud. Mycol.">
        <title>101 Dothideomycetes genomes: a test case for predicting lifestyles and emergence of pathogens.</title>
        <authorList>
            <person name="Haridas S."/>
            <person name="Albert R."/>
            <person name="Binder M."/>
            <person name="Bloem J."/>
            <person name="Labutti K."/>
            <person name="Salamov A."/>
            <person name="Andreopoulos B."/>
            <person name="Baker S."/>
            <person name="Barry K."/>
            <person name="Bills G."/>
            <person name="Bluhm B."/>
            <person name="Cannon C."/>
            <person name="Castanera R."/>
            <person name="Culley D."/>
            <person name="Daum C."/>
            <person name="Ezra D."/>
            <person name="Gonzalez J."/>
            <person name="Henrissat B."/>
            <person name="Kuo A."/>
            <person name="Liang C."/>
            <person name="Lipzen A."/>
            <person name="Lutzoni F."/>
            <person name="Magnuson J."/>
            <person name="Mondo S."/>
            <person name="Nolan M."/>
            <person name="Ohm R."/>
            <person name="Pangilinan J."/>
            <person name="Park H.-J."/>
            <person name="Ramirez L."/>
            <person name="Alfaro M."/>
            <person name="Sun H."/>
            <person name="Tritt A."/>
            <person name="Yoshinaga Y."/>
            <person name="Zwiers L.-H."/>
            <person name="Turgeon B."/>
            <person name="Goodwin S."/>
            <person name="Spatafora J."/>
            <person name="Crous P."/>
            <person name="Grigoriev I."/>
        </authorList>
    </citation>
    <scope>NUCLEOTIDE SEQUENCE</scope>
    <source>
        <strain evidence="3">CBS 175.79</strain>
    </source>
</reference>
<sequence>MFPSSIMSALVALCLFALSVSAHGVRVDWVSGLDDCWEKCLQNTEDGCNSSSCICDASQDGSYLPPAVSCMASKCDADEFAIGIALLLPLAPYCGIAGKPVPQSILSSAYAAATATSEPSPSTTRTTHHNPKPTSKEKENTLTKVITTTLTTTSTDQDGNTLQVVVPILIGPSGLSSGKPVTSTINASKTINVDPASSTPASPSPTPDVSSPTSTQDQQPQVESTAEAKPTNKGSGGSNSNGSPFENMQAGASQWGLSRLAAGLGLLAGIFLRM</sequence>
<gene>
    <name evidence="3" type="ORF">BU24DRAFT_405804</name>
</gene>